<dbReference type="PANTHER" id="PTHR42834:SF1">
    <property type="entry name" value="ENDONUCLEASE_EXONUCLEASE_PHOSPHATASE FAMILY PROTEIN (AFU_ORTHOLOGUE AFUA_3G09210)"/>
    <property type="match status" value="1"/>
</dbReference>
<dbReference type="SUPFAM" id="SSF56300">
    <property type="entry name" value="Metallo-dependent phosphatases"/>
    <property type="match status" value="1"/>
</dbReference>
<dbReference type="RefSeq" id="WP_353648836.1">
    <property type="nucleotide sequence ID" value="NZ_CP159218.1"/>
</dbReference>
<dbReference type="GO" id="GO:0005975">
    <property type="term" value="P:carbohydrate metabolic process"/>
    <property type="evidence" value="ECO:0007669"/>
    <property type="project" value="UniProtKB-ARBA"/>
</dbReference>
<dbReference type="CDD" id="cd04486">
    <property type="entry name" value="YhcR_OBF_like"/>
    <property type="match status" value="1"/>
</dbReference>
<keyword evidence="4" id="KW-0378">Hydrolase</keyword>
<dbReference type="Pfam" id="PF00932">
    <property type="entry name" value="LTD"/>
    <property type="match status" value="1"/>
</dbReference>
<keyword evidence="4" id="KW-0255">Endonuclease</keyword>
<evidence type="ECO:0000259" key="3">
    <source>
        <dbReference type="PROSITE" id="PS51841"/>
    </source>
</evidence>
<reference evidence="4" key="1">
    <citation type="submission" date="2024-05" db="EMBL/GenBank/DDBJ databases">
        <authorList>
            <person name="Cai S.Y."/>
            <person name="Jin L.M."/>
            <person name="Li H.R."/>
        </authorList>
    </citation>
    <scope>NUCLEOTIDE SEQUENCE</scope>
    <source>
        <strain evidence="4">A5-74</strain>
    </source>
</reference>
<dbReference type="Gene3D" id="3.90.780.10">
    <property type="entry name" value="5'-Nucleotidase, C-terminal domain"/>
    <property type="match status" value="1"/>
</dbReference>
<dbReference type="InterPro" id="IPR004843">
    <property type="entry name" value="Calcineurin-like_PHP"/>
</dbReference>
<dbReference type="SUPFAM" id="SSF56219">
    <property type="entry name" value="DNase I-like"/>
    <property type="match status" value="1"/>
</dbReference>
<dbReference type="SUPFAM" id="SSF55816">
    <property type="entry name" value="5'-nucleotidase (syn. UDP-sugar hydrolase), C-terminal domain"/>
    <property type="match status" value="1"/>
</dbReference>
<dbReference type="PROSITE" id="PS51841">
    <property type="entry name" value="LTD"/>
    <property type="match status" value="1"/>
</dbReference>
<dbReference type="GO" id="GO:0009166">
    <property type="term" value="P:nucleotide catabolic process"/>
    <property type="evidence" value="ECO:0007669"/>
    <property type="project" value="InterPro"/>
</dbReference>
<evidence type="ECO:0000256" key="2">
    <source>
        <dbReference type="SAM" id="SignalP"/>
    </source>
</evidence>
<dbReference type="Pfam" id="PF00149">
    <property type="entry name" value="Metallophos"/>
    <property type="match status" value="1"/>
</dbReference>
<dbReference type="PRINTS" id="PR01607">
    <property type="entry name" value="APYRASEFAMLY"/>
</dbReference>
<dbReference type="GO" id="GO:0004519">
    <property type="term" value="F:endonuclease activity"/>
    <property type="evidence" value="ECO:0007669"/>
    <property type="project" value="UniProtKB-KW"/>
</dbReference>
<organism evidence="4">
    <name type="scientific">Nakamurella sp. A5-74</name>
    <dbReference type="NCBI Taxonomy" id="3158264"/>
    <lineage>
        <taxon>Bacteria</taxon>
        <taxon>Bacillati</taxon>
        <taxon>Actinomycetota</taxon>
        <taxon>Actinomycetes</taxon>
        <taxon>Nakamurellales</taxon>
        <taxon>Nakamurellaceae</taxon>
        <taxon>Nakamurella</taxon>
    </lineage>
</organism>
<dbReference type="InterPro" id="IPR006179">
    <property type="entry name" value="5_nucleotidase/apyrase"/>
</dbReference>
<dbReference type="InterPro" id="IPR036907">
    <property type="entry name" value="5'-Nucleotdase_C_sf"/>
</dbReference>
<feature type="chain" id="PRO_5043325027" evidence="2">
    <location>
        <begin position="21"/>
        <end position="1699"/>
    </location>
</feature>
<dbReference type="NCBIfam" id="NF033681">
    <property type="entry name" value="ExeM_NucH_DNase"/>
    <property type="match status" value="1"/>
</dbReference>
<keyword evidence="1 2" id="KW-0732">Signal</keyword>
<dbReference type="InterPro" id="IPR001322">
    <property type="entry name" value="Lamin_tail_dom"/>
</dbReference>
<dbReference type="InterPro" id="IPR047971">
    <property type="entry name" value="ExeM-like"/>
</dbReference>
<dbReference type="InterPro" id="IPR036691">
    <property type="entry name" value="Endo/exonu/phosph_ase_sf"/>
</dbReference>
<evidence type="ECO:0000256" key="1">
    <source>
        <dbReference type="ARBA" id="ARBA00022729"/>
    </source>
</evidence>
<dbReference type="SUPFAM" id="SSF74853">
    <property type="entry name" value="Lamin A/C globular tail domain"/>
    <property type="match status" value="1"/>
</dbReference>
<dbReference type="InterPro" id="IPR013783">
    <property type="entry name" value="Ig-like_fold"/>
</dbReference>
<sequence>MSAIALGTGGVLAVPAVAQAAVSADAQVVISEVYGGGGNSGATLKNDFVELYNKGATPVDLSTWSVQYASANATTWANTPSGRTNLTGSIAPGAYYLIQEAAGAGGTTNLPTPDATGSLALGATSFKIALVNNQVALSCGGDCDGAAAVIDFVGAGSTNDFTGSASAPAPSNTTSVARNAAVVNTADNAADFLAGTPTPKAATGAVVPPVDPPAAVAKTIQEIQGTGPASTLVGTNVTTDGVVTAAYPTGGFNGYVIQTPGTGGAIDFATHTGSDAVFVFSAATVGSAAIGQHVEVTGIVGEYAGQTQVNVAAGGLTVLNDTVAAPTPATATLPTTDAQRETLEGMLYAPSGSYTITNNFSTNNYGELGLATGTKPLIQPTEIAKPKTAEYDAAVADNAARGIVLDDGASTNFLSAADSSKVPPYLAAADDPTAIAPRVGAAVTFTQPVIFSQGGSTSAPSYRFQPRGQAVGGNAATYPATWTNTRTNAPDAAKIGDADVKVASFNVLNFFTKLGVDVVPTCTSYKDRAGNPITVNTCPGNGPRGAWDTASFNRQRAKIVDAIVGSGANVAGLMEIENSAVLGEAKDATVSALVDALNAKTAAGTWAFVPSSTDLPPTSEMDVINNAIIYQPAKVTPVGASRALGTQSAAGQAFDNAREPIAQKFLPVGTDTDPFLLVVNHFKSKGSGSGDDADQGDGQGASNASRVKQATALNTWIDSINTADDAVISVGDYNSYSQEDPLQVLYTAGYSDAEHVYGLNKYSYSFSGRSGSLDHALLNAKMQARTTGADIWNINSAESVTAEYSRYNYHGALYYQDNPFGASDHDPVVVGIKAKNASVTSKITLLNINDFHGRIDSNTVKFAGTIEQLRAAGGEDNTVLLSAGDNVGASVYASSFEKDKPTIDVLNALDLKASAVGNHEFDGGFDDLKNRITQPYDATTNPLGGANWKYLGANVYLKGTTTPALPEYQIVTVGGLQVGVIGAVTQETPTLVSPAGVADLDFGDPVVAVNRVAAQLTDGNPANGEADVLVAEYHEGAGSGTPEGATIEQEIAAGGAFAEIVTQTSPKVAAIFTGHTHKQYAWEGPVPGVPGATRPILQTGSYGEFIGEITLTVTDGVVTAHTVRDVKRATAADNTLAASYPRVAEVQRITNAAIARSAVAGNVPVGSVAADITTAFTGGSYGGTGDTYVGGTRDDRANESTLGDLVADSLVEQLRAPQYGSAEIGVVNPGGLRADLLQAPDGVITTSEAVSVLPFANNLNTITLTGAQFKTLLEQQWQLDAAGNVPTRAYLQLGLSKNVTYTYDAAAPQGSHITSITVNGKPYSLTANYRIGTFSFLIAGGDNFRAFLGGTNNQDSGLVDRDAFISFLQANPGLTPDFARQAVSLPQVPSTVEAGQELSFTVGGLNLTSLGSPKNTSVDVKLDAVTLGSTPVSSTTLPGGGLPDTRLVGNGSAAVRATVPAGTTAGVHTVTVTAVPSGTTVTFPVTVTAVPPVVLATTTTLTATSAVQVYQPTNLQTLTATVATSSRAPGVGIVRFKRDGVVFGTVRLDSTGVARIRVPADLLPGATSFTAEFTPTTEAQSASVSAALAFRVALVTTTVAVSARGVTLSAADQKKFKVVSGLIVTSTVKGTGSTYVPAGKVHVNIRGTVTTVTLSGGRGVTPVIPTAKGTVTIYSTYEPTGTPVVATRSLGRVTASVRR</sequence>
<dbReference type="EMBL" id="CP159218">
    <property type="protein sequence ID" value="XCG63221.1"/>
    <property type="molecule type" value="Genomic_DNA"/>
</dbReference>
<dbReference type="GO" id="GO:0016787">
    <property type="term" value="F:hydrolase activity"/>
    <property type="evidence" value="ECO:0007669"/>
    <property type="project" value="InterPro"/>
</dbReference>
<proteinExistence type="predicted"/>
<dbReference type="Gene3D" id="3.60.10.10">
    <property type="entry name" value="Endonuclease/exonuclease/phosphatase"/>
    <property type="match status" value="1"/>
</dbReference>
<evidence type="ECO:0000313" key="4">
    <source>
        <dbReference type="EMBL" id="XCG63221.1"/>
    </source>
</evidence>
<accession>A0AAU8DN78</accession>
<name>A0AAU8DN78_9ACTN</name>
<feature type="signal peptide" evidence="2">
    <location>
        <begin position="1"/>
        <end position="20"/>
    </location>
</feature>
<dbReference type="InterPro" id="IPR029052">
    <property type="entry name" value="Metallo-depent_PP-like"/>
</dbReference>
<dbReference type="Gene3D" id="3.60.21.10">
    <property type="match status" value="1"/>
</dbReference>
<keyword evidence="4" id="KW-0540">Nuclease</keyword>
<dbReference type="InterPro" id="IPR008334">
    <property type="entry name" value="5'-Nucleotdase_C"/>
</dbReference>
<gene>
    <name evidence="4" type="ORF">ABLG96_18755</name>
</gene>
<dbReference type="InterPro" id="IPR036415">
    <property type="entry name" value="Lamin_tail_dom_sf"/>
</dbReference>
<feature type="domain" description="LTD" evidence="3">
    <location>
        <begin position="14"/>
        <end position="157"/>
    </location>
</feature>
<dbReference type="Pfam" id="PF02872">
    <property type="entry name" value="5_nucleotid_C"/>
    <property type="match status" value="1"/>
</dbReference>
<dbReference type="PANTHER" id="PTHR42834">
    <property type="entry name" value="ENDONUCLEASE/EXONUCLEASE/PHOSPHATASE FAMILY PROTEIN (AFU_ORTHOLOGUE AFUA_3G09210)"/>
    <property type="match status" value="1"/>
</dbReference>
<protein>
    <submittedName>
        <fullName evidence="4">ExeM/NucH family extracellular endonuclease</fullName>
    </submittedName>
</protein>
<dbReference type="CDD" id="cd10283">
    <property type="entry name" value="MnuA_DNase1-like"/>
    <property type="match status" value="1"/>
</dbReference>
<dbReference type="Gene3D" id="2.60.40.10">
    <property type="entry name" value="Immunoglobulins"/>
    <property type="match status" value="1"/>
</dbReference>